<dbReference type="Proteomes" id="UP000887577">
    <property type="component" value="Unplaced"/>
</dbReference>
<dbReference type="WBParaSite" id="PSU_v2.g15676.t1">
    <property type="protein sequence ID" value="PSU_v2.g15676.t1"/>
    <property type="gene ID" value="PSU_v2.g15676"/>
</dbReference>
<organism evidence="1 2">
    <name type="scientific">Panagrolaimus superbus</name>
    <dbReference type="NCBI Taxonomy" id="310955"/>
    <lineage>
        <taxon>Eukaryota</taxon>
        <taxon>Metazoa</taxon>
        <taxon>Ecdysozoa</taxon>
        <taxon>Nematoda</taxon>
        <taxon>Chromadorea</taxon>
        <taxon>Rhabditida</taxon>
        <taxon>Tylenchina</taxon>
        <taxon>Panagrolaimomorpha</taxon>
        <taxon>Panagrolaimoidea</taxon>
        <taxon>Panagrolaimidae</taxon>
        <taxon>Panagrolaimus</taxon>
    </lineage>
</organism>
<name>A0A914Y8A3_9BILA</name>
<protein>
    <submittedName>
        <fullName evidence="2">Uncharacterized protein</fullName>
    </submittedName>
</protein>
<reference evidence="2" key="1">
    <citation type="submission" date="2022-11" db="UniProtKB">
        <authorList>
            <consortium name="WormBaseParasite"/>
        </authorList>
    </citation>
    <scope>IDENTIFICATION</scope>
</reference>
<dbReference type="AlphaFoldDB" id="A0A914Y8A3"/>
<evidence type="ECO:0000313" key="1">
    <source>
        <dbReference type="Proteomes" id="UP000887577"/>
    </source>
</evidence>
<proteinExistence type="predicted"/>
<keyword evidence="1" id="KW-1185">Reference proteome</keyword>
<evidence type="ECO:0000313" key="2">
    <source>
        <dbReference type="WBParaSite" id="PSU_v2.g15676.t1"/>
    </source>
</evidence>
<sequence>MQAGLDGAQVAVVPESDEFWDYVLNGTYEPAGSDSELSRDETPVVHSLRVSEQQTVQGNTRFTQLTITFDVHGELASAEIWAGPEGHELVHVADTYTRQATFRIDVAGNWMVQVRPMGHNRAGPAA</sequence>
<accession>A0A914Y8A3</accession>